<name>A0A7E5WS60_TRINI</name>
<dbReference type="OrthoDB" id="7477697at2759"/>
<evidence type="ECO:0000313" key="2">
    <source>
        <dbReference type="Proteomes" id="UP000322000"/>
    </source>
</evidence>
<dbReference type="KEGG" id="tnl:113505116"/>
<dbReference type="Proteomes" id="UP000322000">
    <property type="component" value="Chromosome 2"/>
</dbReference>
<sequence>MKLVLFASLMAVAVAAPQNGLVVPVAAGPAPAPVFDGPIMTPVPTPAFNPILCPPSGMLRKVDVSSACAGVIAPQPVITAPAAPSPSNPSPLVQIILNINQEASAAPVVAPEPVQVVETAPIPVEPVQVVEIAPEPVQVVDEAPVPSEPISIGDPILPVPVVPLPADFN</sequence>
<dbReference type="AlphaFoldDB" id="A0A7E5WS60"/>
<evidence type="ECO:0000256" key="1">
    <source>
        <dbReference type="SAM" id="SignalP"/>
    </source>
</evidence>
<keyword evidence="2" id="KW-1185">Reference proteome</keyword>
<feature type="chain" id="PRO_5028885933" evidence="1">
    <location>
        <begin position="16"/>
        <end position="169"/>
    </location>
</feature>
<reference evidence="3" key="1">
    <citation type="submission" date="2025-08" db="UniProtKB">
        <authorList>
            <consortium name="RefSeq"/>
        </authorList>
    </citation>
    <scope>IDENTIFICATION</scope>
</reference>
<feature type="signal peptide" evidence="1">
    <location>
        <begin position="1"/>
        <end position="15"/>
    </location>
</feature>
<protein>
    <submittedName>
        <fullName evidence="3">Actin cytoskeleton-regulatory complex protein PAN1-like</fullName>
    </submittedName>
</protein>
<accession>A0A7E5WS60</accession>
<proteinExistence type="predicted"/>
<dbReference type="RefSeq" id="XP_026743449.1">
    <property type="nucleotide sequence ID" value="XM_026887648.1"/>
</dbReference>
<dbReference type="InParanoid" id="A0A7E5WS60"/>
<keyword evidence="1" id="KW-0732">Signal</keyword>
<organism evidence="2 3">
    <name type="scientific">Trichoplusia ni</name>
    <name type="common">Cabbage looper</name>
    <dbReference type="NCBI Taxonomy" id="7111"/>
    <lineage>
        <taxon>Eukaryota</taxon>
        <taxon>Metazoa</taxon>
        <taxon>Ecdysozoa</taxon>
        <taxon>Arthropoda</taxon>
        <taxon>Hexapoda</taxon>
        <taxon>Insecta</taxon>
        <taxon>Pterygota</taxon>
        <taxon>Neoptera</taxon>
        <taxon>Endopterygota</taxon>
        <taxon>Lepidoptera</taxon>
        <taxon>Glossata</taxon>
        <taxon>Ditrysia</taxon>
        <taxon>Noctuoidea</taxon>
        <taxon>Noctuidae</taxon>
        <taxon>Plusiinae</taxon>
        <taxon>Trichoplusia</taxon>
    </lineage>
</organism>
<dbReference type="GeneID" id="113505116"/>
<gene>
    <name evidence="3" type="primary">LOC113505116</name>
</gene>
<evidence type="ECO:0000313" key="3">
    <source>
        <dbReference type="RefSeq" id="XP_026743449.1"/>
    </source>
</evidence>